<sequence>MENQKIERQGAYGSNSWLQDVQRRRKWVLRGLSVVAFIGVLVSDSMWQPNGLVQETIEFLGVSMLALCVLGRAWCTLYIGGRKKAELVQDGPYSISRNPLYVFSIMGAAGVGAAADSIVITVLTAVACYAVFAVVVLQEEAFLSARFGRAYEAYCARVPRFWPRFSVWRNVKTVDASPNLVLASVRDGALFFLAIPLIMGIDYLRDIGVLPTLFVLP</sequence>
<accession>A0AAW9RTK5</accession>
<name>A0AAW9RTK5_9HYPH</name>
<dbReference type="GO" id="GO:0032259">
    <property type="term" value="P:methylation"/>
    <property type="evidence" value="ECO:0007669"/>
    <property type="project" value="UniProtKB-KW"/>
</dbReference>
<dbReference type="PANTHER" id="PTHR12714:SF9">
    <property type="entry name" value="PROTEIN-S-ISOPRENYLCYSTEINE O-METHYLTRANSFERASE"/>
    <property type="match status" value="1"/>
</dbReference>
<keyword evidence="3 5" id="KW-1133">Transmembrane helix</keyword>
<dbReference type="PANTHER" id="PTHR12714">
    <property type="entry name" value="PROTEIN-S ISOPRENYLCYSTEINE O-METHYLTRANSFERASE"/>
    <property type="match status" value="1"/>
</dbReference>
<evidence type="ECO:0000313" key="6">
    <source>
        <dbReference type="EMBL" id="MEJ8570881.1"/>
    </source>
</evidence>
<keyword evidence="6" id="KW-0808">Transferase</keyword>
<feature type="transmembrane region" description="Helical" evidence="5">
    <location>
        <begin position="59"/>
        <end position="79"/>
    </location>
</feature>
<evidence type="ECO:0000256" key="5">
    <source>
        <dbReference type="SAM" id="Phobius"/>
    </source>
</evidence>
<organism evidence="6 7">
    <name type="scientific">Microbaculum marinum</name>
    <dbReference type="NCBI Taxonomy" id="1764581"/>
    <lineage>
        <taxon>Bacteria</taxon>
        <taxon>Pseudomonadati</taxon>
        <taxon>Pseudomonadota</taxon>
        <taxon>Alphaproteobacteria</taxon>
        <taxon>Hyphomicrobiales</taxon>
        <taxon>Tepidamorphaceae</taxon>
        <taxon>Microbaculum</taxon>
    </lineage>
</organism>
<keyword evidence="7" id="KW-1185">Reference proteome</keyword>
<dbReference type="InterPro" id="IPR007318">
    <property type="entry name" value="Phopholipid_MeTrfase"/>
</dbReference>
<dbReference type="GO" id="GO:0012505">
    <property type="term" value="C:endomembrane system"/>
    <property type="evidence" value="ECO:0007669"/>
    <property type="project" value="UniProtKB-SubCell"/>
</dbReference>
<dbReference type="GO" id="GO:0004671">
    <property type="term" value="F:protein C-terminal S-isoprenylcysteine carboxyl O-methyltransferase activity"/>
    <property type="evidence" value="ECO:0007669"/>
    <property type="project" value="UniProtKB-EC"/>
</dbReference>
<gene>
    <name evidence="6" type="ORF">V3328_05325</name>
</gene>
<evidence type="ECO:0000256" key="1">
    <source>
        <dbReference type="ARBA" id="ARBA00004127"/>
    </source>
</evidence>
<dbReference type="Gene3D" id="1.20.120.1630">
    <property type="match status" value="1"/>
</dbReference>
<proteinExistence type="predicted"/>
<protein>
    <submittedName>
        <fullName evidence="6">Isoprenylcysteine carboxylmethyltransferase family protein</fullName>
        <ecNumber evidence="6">2.1.1.100</ecNumber>
        <ecNumber evidence="6">2.1.1.334</ecNumber>
    </submittedName>
</protein>
<dbReference type="Pfam" id="PF04191">
    <property type="entry name" value="PEMT"/>
    <property type="match status" value="1"/>
</dbReference>
<dbReference type="RefSeq" id="WP_340328577.1">
    <property type="nucleotide sequence ID" value="NZ_JAZHOF010000002.1"/>
</dbReference>
<comment type="subcellular location">
    <subcellularLocation>
        <location evidence="1">Endomembrane system</location>
        <topology evidence="1">Multi-pass membrane protein</topology>
    </subcellularLocation>
</comment>
<evidence type="ECO:0000256" key="4">
    <source>
        <dbReference type="ARBA" id="ARBA00023136"/>
    </source>
</evidence>
<evidence type="ECO:0000256" key="3">
    <source>
        <dbReference type="ARBA" id="ARBA00022989"/>
    </source>
</evidence>
<feature type="transmembrane region" description="Helical" evidence="5">
    <location>
        <begin position="27"/>
        <end position="47"/>
    </location>
</feature>
<evidence type="ECO:0000313" key="7">
    <source>
        <dbReference type="Proteomes" id="UP001378188"/>
    </source>
</evidence>
<feature type="transmembrane region" description="Helical" evidence="5">
    <location>
        <begin position="100"/>
        <end position="132"/>
    </location>
</feature>
<dbReference type="AlphaFoldDB" id="A0AAW9RTK5"/>
<dbReference type="EC" id="2.1.1.100" evidence="6"/>
<dbReference type="EMBL" id="JAZHOF010000002">
    <property type="protein sequence ID" value="MEJ8570881.1"/>
    <property type="molecule type" value="Genomic_DNA"/>
</dbReference>
<reference evidence="6 7" key="1">
    <citation type="submission" date="2024-02" db="EMBL/GenBank/DDBJ databases">
        <title>Genome analysis and characterization of Microbaculum marinisediminis sp. nov., isolated from marine sediment.</title>
        <authorList>
            <person name="Du Z.-J."/>
            <person name="Ye Y.-Q."/>
            <person name="Zhang Z.-R."/>
            <person name="Yuan S.-M."/>
            <person name="Zhang X.-Y."/>
        </authorList>
    </citation>
    <scope>NUCLEOTIDE SEQUENCE [LARGE SCALE GENOMIC DNA]</scope>
    <source>
        <strain evidence="6 7">SDUM1044001</strain>
    </source>
</reference>
<feature type="transmembrane region" description="Helical" evidence="5">
    <location>
        <begin position="188"/>
        <end position="204"/>
    </location>
</feature>
<keyword evidence="2 5" id="KW-0812">Transmembrane</keyword>
<comment type="caution">
    <text evidence="6">The sequence shown here is derived from an EMBL/GenBank/DDBJ whole genome shotgun (WGS) entry which is preliminary data.</text>
</comment>
<evidence type="ECO:0000256" key="2">
    <source>
        <dbReference type="ARBA" id="ARBA00022692"/>
    </source>
</evidence>
<dbReference type="Proteomes" id="UP001378188">
    <property type="component" value="Unassembled WGS sequence"/>
</dbReference>
<dbReference type="EC" id="2.1.1.334" evidence="6"/>
<keyword evidence="4 5" id="KW-0472">Membrane</keyword>
<keyword evidence="6" id="KW-0489">Methyltransferase</keyword>